<reference evidence="7 8" key="1">
    <citation type="journal article" date="2003" name="Int. J. Syst. Evol. Microbiol.">
        <title>Virgibacillus carmonensis sp. nov., Virgibacillus necropolis sp. nov. and Virgibacillus picturae sp. nov., three novel species isolated from deteriorated mural paintings, transfer of the species of the genus salibacillus to Virgibacillus, as Virgibacillus marismortui comb. nov. and Virgibacillus salexigens comb. nov., and emended description of the genus Virgibacillus.</title>
        <authorList>
            <person name="Heyrman J."/>
            <person name="Logan N.A."/>
            <person name="Busse H.J."/>
            <person name="Balcaen A."/>
            <person name="Lebbe L."/>
            <person name="Rodriguez-Diaz M."/>
            <person name="Swings J."/>
            <person name="De Vos P."/>
        </authorList>
    </citation>
    <scope>NUCLEOTIDE SEQUENCE [LARGE SCALE GENOMIC DNA]</scope>
    <source>
        <strain evidence="7 8">LMG 19488</strain>
    </source>
</reference>
<proteinExistence type="predicted"/>
<sequence length="204" mass="23149">MLTSEQLTHFKNQLVERQSELFTLMESEGEYSRRNQELSNYDNHPADMGTEMYDLEREQALSQHAEVELKEINEAMSAIEEGTYGICRRCGTDIPLERLEAIPTADQCLEHANNAGFVAYRPVEEDILTMDIHEHTNETQTGYDREDAWQDVGKYGSSDTPSDLGGNQDHDDYDEMYINSDENIGIVDDTEGIGTATFDGHPEE</sequence>
<keyword evidence="2" id="KW-0863">Zinc-finger</keyword>
<gene>
    <name evidence="7" type="ORF">CFK40_20135</name>
</gene>
<dbReference type="Gene3D" id="1.20.120.910">
    <property type="entry name" value="DksA, coiled-coil domain"/>
    <property type="match status" value="1"/>
</dbReference>
<dbReference type="AlphaFoldDB" id="A0A221MHN4"/>
<evidence type="ECO:0000256" key="4">
    <source>
        <dbReference type="PROSITE-ProRule" id="PRU00510"/>
    </source>
</evidence>
<dbReference type="InterPro" id="IPR000962">
    <property type="entry name" value="Znf_DskA_TraR"/>
</dbReference>
<evidence type="ECO:0000256" key="3">
    <source>
        <dbReference type="ARBA" id="ARBA00022833"/>
    </source>
</evidence>
<protein>
    <recommendedName>
        <fullName evidence="6">Zinc finger DksA/TraR C4-type domain-containing protein</fullName>
    </recommendedName>
</protein>
<keyword evidence="3" id="KW-0862">Zinc</keyword>
<dbReference type="OrthoDB" id="9811543at2"/>
<feature type="zinc finger region" description="dksA C4-type" evidence="4">
    <location>
        <begin position="87"/>
        <end position="111"/>
    </location>
</feature>
<dbReference type="KEGG" id="vne:CFK40_20135"/>
<evidence type="ECO:0000259" key="6">
    <source>
        <dbReference type="Pfam" id="PF01258"/>
    </source>
</evidence>
<dbReference type="PANTHER" id="PTHR33823:SF4">
    <property type="entry name" value="GENERAL STRESS PROTEIN 16O"/>
    <property type="match status" value="1"/>
</dbReference>
<dbReference type="Pfam" id="PF01258">
    <property type="entry name" value="zf-dskA_traR"/>
    <property type="match status" value="1"/>
</dbReference>
<name>A0A221MHN4_9BACI</name>
<dbReference type="PANTHER" id="PTHR33823">
    <property type="entry name" value="RNA POLYMERASE-BINDING TRANSCRIPTION FACTOR DKSA-RELATED"/>
    <property type="match status" value="1"/>
</dbReference>
<organism evidence="7 8">
    <name type="scientific">Virgibacillus necropolis</name>
    <dbReference type="NCBI Taxonomy" id="163877"/>
    <lineage>
        <taxon>Bacteria</taxon>
        <taxon>Bacillati</taxon>
        <taxon>Bacillota</taxon>
        <taxon>Bacilli</taxon>
        <taxon>Bacillales</taxon>
        <taxon>Bacillaceae</taxon>
        <taxon>Virgibacillus</taxon>
    </lineage>
</organism>
<keyword evidence="1" id="KW-0479">Metal-binding</keyword>
<evidence type="ECO:0000256" key="1">
    <source>
        <dbReference type="ARBA" id="ARBA00022723"/>
    </source>
</evidence>
<dbReference type="EMBL" id="CP022437">
    <property type="protein sequence ID" value="ASN07145.1"/>
    <property type="molecule type" value="Genomic_DNA"/>
</dbReference>
<dbReference type="GO" id="GO:0008270">
    <property type="term" value="F:zinc ion binding"/>
    <property type="evidence" value="ECO:0007669"/>
    <property type="project" value="UniProtKB-KW"/>
</dbReference>
<keyword evidence="8" id="KW-1185">Reference proteome</keyword>
<evidence type="ECO:0000313" key="8">
    <source>
        <dbReference type="Proteomes" id="UP000204391"/>
    </source>
</evidence>
<dbReference type="SUPFAM" id="SSF109635">
    <property type="entry name" value="DnaK suppressor protein DksA, alpha-hairpin domain"/>
    <property type="match status" value="1"/>
</dbReference>
<evidence type="ECO:0000256" key="2">
    <source>
        <dbReference type="ARBA" id="ARBA00022771"/>
    </source>
</evidence>
<dbReference type="InterPro" id="IPR014240">
    <property type="entry name" value="YteA"/>
</dbReference>
<dbReference type="NCBIfam" id="TIGR02890">
    <property type="entry name" value="bacill_yteA"/>
    <property type="match status" value="1"/>
</dbReference>
<dbReference type="SUPFAM" id="SSF57716">
    <property type="entry name" value="Glucocorticoid receptor-like (DNA-binding domain)"/>
    <property type="match status" value="1"/>
</dbReference>
<accession>A0A221MHN4</accession>
<dbReference type="InterPro" id="IPR037187">
    <property type="entry name" value="DnaK_N"/>
</dbReference>
<evidence type="ECO:0000313" key="7">
    <source>
        <dbReference type="EMBL" id="ASN07145.1"/>
    </source>
</evidence>
<feature type="domain" description="Zinc finger DksA/TraR C4-type" evidence="6">
    <location>
        <begin position="82"/>
        <end position="110"/>
    </location>
</feature>
<evidence type="ECO:0000256" key="5">
    <source>
        <dbReference type="SAM" id="MobiDB-lite"/>
    </source>
</evidence>
<feature type="region of interest" description="Disordered" evidence="5">
    <location>
        <begin position="153"/>
        <end position="204"/>
    </location>
</feature>
<dbReference type="RefSeq" id="WP_089534139.1">
    <property type="nucleotide sequence ID" value="NZ_CP022437.1"/>
</dbReference>
<dbReference type="Proteomes" id="UP000204391">
    <property type="component" value="Chromosome"/>
</dbReference>
<dbReference type="PROSITE" id="PS51128">
    <property type="entry name" value="ZF_DKSA_2"/>
    <property type="match status" value="1"/>
</dbReference>